<dbReference type="PROSITE" id="PS51352">
    <property type="entry name" value="THIOREDOXIN_2"/>
    <property type="match status" value="1"/>
</dbReference>
<protein>
    <recommendedName>
        <fullName evidence="6">Thioredoxin domain-containing protein</fullName>
    </recommendedName>
</protein>
<feature type="binding site" evidence="3">
    <location>
        <position position="143"/>
    </location>
    <ligand>
        <name>Cu cation</name>
        <dbReference type="ChEBI" id="CHEBI:23378"/>
    </ligand>
</feature>
<name>L9ZBU6_9EURY</name>
<dbReference type="Pfam" id="PF02630">
    <property type="entry name" value="SCO1-SenC"/>
    <property type="match status" value="1"/>
</dbReference>
<dbReference type="GO" id="GO:0046872">
    <property type="term" value="F:metal ion binding"/>
    <property type="evidence" value="ECO:0007669"/>
    <property type="project" value="UniProtKB-KW"/>
</dbReference>
<keyword evidence="4" id="KW-1015">Disulfide bond</keyword>
<gene>
    <name evidence="7" type="ORF">C486_04308</name>
</gene>
<dbReference type="CDD" id="cd02968">
    <property type="entry name" value="SCO"/>
    <property type="match status" value="1"/>
</dbReference>
<keyword evidence="3" id="KW-0479">Metal-binding</keyword>
<dbReference type="Proteomes" id="UP000011592">
    <property type="component" value="Unassembled WGS sequence"/>
</dbReference>
<evidence type="ECO:0000256" key="3">
    <source>
        <dbReference type="PIRSR" id="PIRSR603782-1"/>
    </source>
</evidence>
<evidence type="ECO:0000256" key="5">
    <source>
        <dbReference type="SAM" id="MobiDB-lite"/>
    </source>
</evidence>
<dbReference type="InterPro" id="IPR003782">
    <property type="entry name" value="SCO1/SenC"/>
</dbReference>
<organism evidence="7 8">
    <name type="scientific">Natrinema gari JCM 14663</name>
    <dbReference type="NCBI Taxonomy" id="1230459"/>
    <lineage>
        <taxon>Archaea</taxon>
        <taxon>Methanobacteriati</taxon>
        <taxon>Methanobacteriota</taxon>
        <taxon>Stenosarchaea group</taxon>
        <taxon>Halobacteria</taxon>
        <taxon>Halobacteriales</taxon>
        <taxon>Natrialbaceae</taxon>
        <taxon>Natrinema</taxon>
    </lineage>
</organism>
<keyword evidence="8" id="KW-1185">Reference proteome</keyword>
<proteinExistence type="inferred from homology"/>
<evidence type="ECO:0000256" key="1">
    <source>
        <dbReference type="ARBA" id="ARBA00010996"/>
    </source>
</evidence>
<reference evidence="7 8" key="1">
    <citation type="journal article" date="2014" name="PLoS Genet.">
        <title>Phylogenetically driven sequencing of extremely halophilic archaea reveals strategies for static and dynamic osmo-response.</title>
        <authorList>
            <person name="Becker E.A."/>
            <person name="Seitzer P.M."/>
            <person name="Tritt A."/>
            <person name="Larsen D."/>
            <person name="Krusor M."/>
            <person name="Yao A.I."/>
            <person name="Wu D."/>
            <person name="Madern D."/>
            <person name="Eisen J.A."/>
            <person name="Darling A.E."/>
            <person name="Facciotti M.T."/>
        </authorList>
    </citation>
    <scope>NUCLEOTIDE SEQUENCE [LARGE SCALE GENOMIC DNA]</scope>
    <source>
        <strain evidence="7 8">JCM 14663</strain>
    </source>
</reference>
<dbReference type="AlphaFoldDB" id="L9ZBU6"/>
<evidence type="ECO:0000313" key="7">
    <source>
        <dbReference type="EMBL" id="ELY82618.1"/>
    </source>
</evidence>
<feature type="disulfide bond" description="Redox-active" evidence="4">
    <location>
        <begin position="143"/>
        <end position="148"/>
    </location>
</feature>
<feature type="region of interest" description="Disordered" evidence="5">
    <location>
        <begin position="226"/>
        <end position="245"/>
    </location>
</feature>
<dbReference type="InterPro" id="IPR036249">
    <property type="entry name" value="Thioredoxin-like_sf"/>
</dbReference>
<evidence type="ECO:0000259" key="6">
    <source>
        <dbReference type="PROSITE" id="PS51352"/>
    </source>
</evidence>
<dbReference type="PATRIC" id="fig|1230459.4.peg.862"/>
<dbReference type="Gene3D" id="3.40.30.10">
    <property type="entry name" value="Glutaredoxin"/>
    <property type="match status" value="1"/>
</dbReference>
<feature type="domain" description="Thioredoxin" evidence="6">
    <location>
        <begin position="103"/>
        <end position="261"/>
    </location>
</feature>
<evidence type="ECO:0000313" key="8">
    <source>
        <dbReference type="Proteomes" id="UP000011592"/>
    </source>
</evidence>
<feature type="binding site" evidence="3">
    <location>
        <position position="148"/>
    </location>
    <ligand>
        <name>Cu cation</name>
        <dbReference type="ChEBI" id="CHEBI:23378"/>
    </ligand>
</feature>
<feature type="region of interest" description="Disordered" evidence="5">
    <location>
        <begin position="1"/>
        <end position="28"/>
    </location>
</feature>
<accession>L9ZBU6</accession>
<keyword evidence="2 3" id="KW-0186">Copper</keyword>
<sequence>MVRRSNTLADRTLHEGCSAPTADSHPTPLALPLDKRSIFVNRTNEPFIGRSLESDMDRRTYLGTVGIAGLASVAGCLGDTLGGGTSDTVLDPPEQQRGDPSYPVHGDDFPEFSIRDPLADKTISLEDVIDERPFVITYFYASCPDGMCQQLLQHLHRIQADALESGYEDDLALLAFTFDPDRDTADALRTHGEQMGIDVDAGHWHFLRPEDNETAKTMLQETFGLPLRRDDGESTATSDNESADAGNAYTFTHSALVQLVNERGIVERAYPKAATQRDAVNTQVMVDDTRTVVGVDE</sequence>
<comment type="caution">
    <text evidence="7">The sequence shown here is derived from an EMBL/GenBank/DDBJ whole genome shotgun (WGS) entry which is preliminary data.</text>
</comment>
<comment type="similarity">
    <text evidence="1">Belongs to the SCO1/2 family.</text>
</comment>
<dbReference type="InterPro" id="IPR013766">
    <property type="entry name" value="Thioredoxin_domain"/>
</dbReference>
<evidence type="ECO:0000256" key="2">
    <source>
        <dbReference type="ARBA" id="ARBA00023008"/>
    </source>
</evidence>
<evidence type="ECO:0000256" key="4">
    <source>
        <dbReference type="PIRSR" id="PIRSR603782-2"/>
    </source>
</evidence>
<dbReference type="EMBL" id="AOIJ01000035">
    <property type="protein sequence ID" value="ELY82618.1"/>
    <property type="molecule type" value="Genomic_DNA"/>
</dbReference>
<dbReference type="SUPFAM" id="SSF52833">
    <property type="entry name" value="Thioredoxin-like"/>
    <property type="match status" value="1"/>
</dbReference>